<dbReference type="InterPro" id="IPR009668">
    <property type="entry name" value="RNA_pol-assoc_fac_A49-like"/>
</dbReference>
<organism evidence="6 7">
    <name type="scientific">Petrolisthes cinctipes</name>
    <name type="common">Flat porcelain crab</name>
    <dbReference type="NCBI Taxonomy" id="88211"/>
    <lineage>
        <taxon>Eukaryota</taxon>
        <taxon>Metazoa</taxon>
        <taxon>Ecdysozoa</taxon>
        <taxon>Arthropoda</taxon>
        <taxon>Crustacea</taxon>
        <taxon>Multicrustacea</taxon>
        <taxon>Malacostraca</taxon>
        <taxon>Eumalacostraca</taxon>
        <taxon>Eucarida</taxon>
        <taxon>Decapoda</taxon>
        <taxon>Pleocyemata</taxon>
        <taxon>Anomura</taxon>
        <taxon>Galatheoidea</taxon>
        <taxon>Porcellanidae</taxon>
        <taxon>Petrolisthes</taxon>
    </lineage>
</organism>
<keyword evidence="4" id="KW-0804">Transcription</keyword>
<dbReference type="Pfam" id="PF06870">
    <property type="entry name" value="RNA_pol_I_A49"/>
    <property type="match status" value="1"/>
</dbReference>
<accession>A0AAE1FV54</accession>
<keyword evidence="7" id="KW-1185">Reference proteome</keyword>
<comment type="similarity">
    <text evidence="2">Belongs to the eukaryotic RPA49/POLR1E RNA polymerase subunit family.</text>
</comment>
<evidence type="ECO:0000256" key="3">
    <source>
        <dbReference type="ARBA" id="ARBA00022478"/>
    </source>
</evidence>
<dbReference type="GO" id="GO:0005730">
    <property type="term" value="C:nucleolus"/>
    <property type="evidence" value="ECO:0007669"/>
    <property type="project" value="UniProtKB-SubCell"/>
</dbReference>
<comment type="subcellular location">
    <subcellularLocation>
        <location evidence="1">Nucleus</location>
        <location evidence="1">Nucleolus</location>
    </subcellularLocation>
</comment>
<evidence type="ECO:0000313" key="6">
    <source>
        <dbReference type="EMBL" id="KAK3880346.1"/>
    </source>
</evidence>
<proteinExistence type="inferred from homology"/>
<dbReference type="GO" id="GO:0000428">
    <property type="term" value="C:DNA-directed RNA polymerase complex"/>
    <property type="evidence" value="ECO:0007669"/>
    <property type="project" value="UniProtKB-KW"/>
</dbReference>
<comment type="caution">
    <text evidence="6">The sequence shown here is derived from an EMBL/GenBank/DDBJ whole genome shotgun (WGS) entry which is preliminary data.</text>
</comment>
<dbReference type="EMBL" id="JAWQEG010001327">
    <property type="protein sequence ID" value="KAK3880346.1"/>
    <property type="molecule type" value="Genomic_DNA"/>
</dbReference>
<evidence type="ECO:0000256" key="4">
    <source>
        <dbReference type="ARBA" id="ARBA00023163"/>
    </source>
</evidence>
<keyword evidence="3" id="KW-0240">DNA-directed RNA polymerase</keyword>
<sequence>MASVKVELEVLPEKSLKKRKCLIEDVIMKNKAKIEPLLVEFANGRPLDDSSVTAALHRDRTGEPRRKARRAITTTTHRVDYAGTNFGLDSKHNNNNTTTFIAVRDKMIGRMKLFEASTFCLRPVLNSGQKDVQKPTPDDPENTHTYMEKQEAMVVAFGTKRAKQVVSRKLQYKVDATNMSDAIDQAAKSATTKTTDELQHELQSQDDSLQHLLPCCNKQATTIQEVYPLHKLAPKRFLDHLEEPANHILNHNNHMESLCPLVKELICGIQLESNDKTRLKLCTVCVYIQHLHTFLRLTGKELKKEVEEEPLKGCPRVITQYILRQYSVGKGKYRCRSSSHEDKVMCVIIILSFIINKYQLFTETLLQSLPINKQRLDIIMKVIGARYSPTNRIYTLKLPLVNIVRKYKVMGNDKKRRGKV</sequence>
<dbReference type="GO" id="GO:0003677">
    <property type="term" value="F:DNA binding"/>
    <property type="evidence" value="ECO:0007669"/>
    <property type="project" value="InterPro"/>
</dbReference>
<dbReference type="GO" id="GO:0006351">
    <property type="term" value="P:DNA-templated transcription"/>
    <property type="evidence" value="ECO:0007669"/>
    <property type="project" value="InterPro"/>
</dbReference>
<keyword evidence="5" id="KW-0539">Nucleus</keyword>
<evidence type="ECO:0000256" key="1">
    <source>
        <dbReference type="ARBA" id="ARBA00004604"/>
    </source>
</evidence>
<dbReference type="AlphaFoldDB" id="A0AAE1FV54"/>
<gene>
    <name evidence="6" type="ORF">Pcinc_015113</name>
</gene>
<evidence type="ECO:0000256" key="5">
    <source>
        <dbReference type="ARBA" id="ARBA00023242"/>
    </source>
</evidence>
<dbReference type="PANTHER" id="PTHR14440">
    <property type="entry name" value="DNA-DIRECTED RNA POLYMERASE I SUBUNIT RPA49"/>
    <property type="match status" value="1"/>
</dbReference>
<evidence type="ECO:0008006" key="8">
    <source>
        <dbReference type="Google" id="ProtNLM"/>
    </source>
</evidence>
<reference evidence="6" key="1">
    <citation type="submission" date="2023-10" db="EMBL/GenBank/DDBJ databases">
        <title>Genome assemblies of two species of porcelain crab, Petrolisthes cinctipes and Petrolisthes manimaculis (Anomura: Porcellanidae).</title>
        <authorList>
            <person name="Angst P."/>
        </authorList>
    </citation>
    <scope>NUCLEOTIDE SEQUENCE</scope>
    <source>
        <strain evidence="6">PB745_01</strain>
        <tissue evidence="6">Gill</tissue>
    </source>
</reference>
<evidence type="ECO:0000256" key="2">
    <source>
        <dbReference type="ARBA" id="ARBA00009430"/>
    </source>
</evidence>
<evidence type="ECO:0000313" key="7">
    <source>
        <dbReference type="Proteomes" id="UP001286313"/>
    </source>
</evidence>
<dbReference type="Proteomes" id="UP001286313">
    <property type="component" value="Unassembled WGS sequence"/>
</dbReference>
<name>A0AAE1FV54_PETCI</name>
<protein>
    <recommendedName>
        <fullName evidence="8">DNA-directed RNA polymerase I subunit RPA49</fullName>
    </recommendedName>
</protein>